<feature type="domain" description="LIM zinc-binding" evidence="13">
    <location>
        <begin position="35"/>
        <end position="96"/>
    </location>
</feature>
<keyword evidence="3" id="KW-0677">Repeat</keyword>
<dbReference type="InterPro" id="IPR001781">
    <property type="entry name" value="Znf_LIM"/>
</dbReference>
<evidence type="ECO:0000256" key="10">
    <source>
        <dbReference type="PROSITE-ProRule" id="PRU00125"/>
    </source>
</evidence>
<dbReference type="CDD" id="cd09377">
    <property type="entry name" value="LIM2_Lhx2_Lhx9"/>
    <property type="match status" value="1"/>
</dbReference>
<reference evidence="15" key="2">
    <citation type="submission" date="2022-10" db="EMBL/GenBank/DDBJ databases">
        <authorList>
            <consortium name="ENA_rothamsted_submissions"/>
            <consortium name="culmorum"/>
            <person name="King R."/>
        </authorList>
    </citation>
    <scope>NUCLEOTIDE SEQUENCE</scope>
</reference>
<dbReference type="InterPro" id="IPR017970">
    <property type="entry name" value="Homeobox_CS"/>
</dbReference>
<dbReference type="Pfam" id="PF00046">
    <property type="entry name" value="Homeodomain"/>
    <property type="match status" value="1"/>
</dbReference>
<dbReference type="Gene3D" id="1.10.10.60">
    <property type="entry name" value="Homeodomain-like"/>
    <property type="match status" value="1"/>
</dbReference>
<feature type="region of interest" description="Disordered" evidence="12">
    <location>
        <begin position="228"/>
        <end position="254"/>
    </location>
</feature>
<feature type="region of interest" description="Disordered" evidence="12">
    <location>
        <begin position="170"/>
        <end position="209"/>
    </location>
</feature>
<keyword evidence="7 9" id="KW-0371">Homeobox</keyword>
<comment type="subcellular location">
    <subcellularLocation>
        <location evidence="1 9 11">Nucleus</location>
    </subcellularLocation>
</comment>
<evidence type="ECO:0000256" key="12">
    <source>
        <dbReference type="SAM" id="MobiDB-lite"/>
    </source>
</evidence>
<dbReference type="Proteomes" id="UP001153620">
    <property type="component" value="Chromosome 1"/>
</dbReference>
<dbReference type="InterPro" id="IPR009057">
    <property type="entry name" value="Homeodomain-like_sf"/>
</dbReference>
<evidence type="ECO:0000256" key="8">
    <source>
        <dbReference type="ARBA" id="ARBA00023242"/>
    </source>
</evidence>
<evidence type="ECO:0000256" key="4">
    <source>
        <dbReference type="ARBA" id="ARBA00022833"/>
    </source>
</evidence>
<feature type="domain" description="LIM zinc-binding" evidence="13">
    <location>
        <begin position="97"/>
        <end position="159"/>
    </location>
</feature>
<dbReference type="PROSITE" id="PS00027">
    <property type="entry name" value="HOMEOBOX_1"/>
    <property type="match status" value="1"/>
</dbReference>
<sequence length="366" mass="41513">MRKNYENLNSSRHKLSIKVISKMLKDLNQEQQAPEKCSGCGASIRDRYYLLTADQAWHVNCLRCCRCSQNLDTELSCYSRDGLIYCKEDYYRIFSIRRCARCGAGISSSDLVMRARDLVFHVNCFSCALCGLPLSAGDTAGIRGGRVFCCEHYETELQLEAANIPLQQIPYFPQTTTTQQKGRPRKRKPLQSDETIINTSGDGPTPEHLHENRLELLNASELASTGSLELSSYDGSQSPRSGGAMTPTSRNKRMRTSFKHHQLRTMKSYFAINQNPDAKDLKQLAQKTGLSKRVLQVWFQNARAKWRRNIMRQDGGMQTNPNCPPNITSYTPTDIHTPNSSESDMTPSHSHHALEEMHNMTFSELY</sequence>
<dbReference type="InterPro" id="IPR050453">
    <property type="entry name" value="LIM_Homeobox_TF"/>
</dbReference>
<dbReference type="Gene3D" id="2.10.110.10">
    <property type="entry name" value="Cysteine Rich Protein"/>
    <property type="match status" value="2"/>
</dbReference>
<dbReference type="FunFam" id="2.10.110.10:FF:000033">
    <property type="entry name" value="LIM/homeobox protein Lhx9 isoform X2"/>
    <property type="match status" value="1"/>
</dbReference>
<gene>
    <name evidence="15" type="ORF">CHIRRI_LOCUS2989</name>
</gene>
<dbReference type="GO" id="GO:0046872">
    <property type="term" value="F:metal ion binding"/>
    <property type="evidence" value="ECO:0007669"/>
    <property type="project" value="UniProtKB-KW"/>
</dbReference>
<keyword evidence="4 10" id="KW-0862">Zinc</keyword>
<name>A0A9N9RP06_9DIPT</name>
<evidence type="ECO:0000256" key="11">
    <source>
        <dbReference type="RuleBase" id="RU000682"/>
    </source>
</evidence>
<keyword evidence="16" id="KW-1185">Reference proteome</keyword>
<keyword evidence="6 9" id="KW-0238">DNA-binding</keyword>
<dbReference type="GO" id="GO:0005634">
    <property type="term" value="C:nucleus"/>
    <property type="evidence" value="ECO:0007669"/>
    <property type="project" value="UniProtKB-SubCell"/>
</dbReference>
<dbReference type="SMART" id="SM00389">
    <property type="entry name" value="HOX"/>
    <property type="match status" value="1"/>
</dbReference>
<keyword evidence="8 9" id="KW-0539">Nucleus</keyword>
<feature type="compositionally biased region" description="Polar residues" evidence="12">
    <location>
        <begin position="192"/>
        <end position="202"/>
    </location>
</feature>
<evidence type="ECO:0000313" key="16">
    <source>
        <dbReference type="Proteomes" id="UP001153620"/>
    </source>
</evidence>
<organism evidence="15 16">
    <name type="scientific">Chironomus riparius</name>
    <dbReference type="NCBI Taxonomy" id="315576"/>
    <lineage>
        <taxon>Eukaryota</taxon>
        <taxon>Metazoa</taxon>
        <taxon>Ecdysozoa</taxon>
        <taxon>Arthropoda</taxon>
        <taxon>Hexapoda</taxon>
        <taxon>Insecta</taxon>
        <taxon>Pterygota</taxon>
        <taxon>Neoptera</taxon>
        <taxon>Endopterygota</taxon>
        <taxon>Diptera</taxon>
        <taxon>Nematocera</taxon>
        <taxon>Chironomoidea</taxon>
        <taxon>Chironomidae</taxon>
        <taxon>Chironominae</taxon>
        <taxon>Chironomus</taxon>
    </lineage>
</organism>
<evidence type="ECO:0000256" key="1">
    <source>
        <dbReference type="ARBA" id="ARBA00004123"/>
    </source>
</evidence>
<dbReference type="CDD" id="cd00086">
    <property type="entry name" value="homeodomain"/>
    <property type="match status" value="1"/>
</dbReference>
<evidence type="ECO:0000256" key="9">
    <source>
        <dbReference type="PROSITE-ProRule" id="PRU00108"/>
    </source>
</evidence>
<proteinExistence type="predicted"/>
<evidence type="ECO:0000256" key="5">
    <source>
        <dbReference type="ARBA" id="ARBA00023038"/>
    </source>
</evidence>
<evidence type="ECO:0000259" key="14">
    <source>
        <dbReference type="PROSITE" id="PS50071"/>
    </source>
</evidence>
<keyword evidence="5 10" id="KW-0440">LIM domain</keyword>
<dbReference type="CDD" id="cd09369">
    <property type="entry name" value="LIM1_Lhx2_Lhx9"/>
    <property type="match status" value="1"/>
</dbReference>
<dbReference type="GO" id="GO:0030182">
    <property type="term" value="P:neuron differentiation"/>
    <property type="evidence" value="ECO:0007669"/>
    <property type="project" value="TreeGrafter"/>
</dbReference>
<dbReference type="PANTHER" id="PTHR24208">
    <property type="entry name" value="LIM/HOMEOBOX PROTEIN LHX"/>
    <property type="match status" value="1"/>
</dbReference>
<evidence type="ECO:0000256" key="2">
    <source>
        <dbReference type="ARBA" id="ARBA00022723"/>
    </source>
</evidence>
<feature type="domain" description="Homeobox" evidence="14">
    <location>
        <begin position="249"/>
        <end position="309"/>
    </location>
</feature>
<dbReference type="GO" id="GO:0000981">
    <property type="term" value="F:DNA-binding transcription factor activity, RNA polymerase II-specific"/>
    <property type="evidence" value="ECO:0007669"/>
    <property type="project" value="InterPro"/>
</dbReference>
<dbReference type="SMART" id="SM00132">
    <property type="entry name" value="LIM"/>
    <property type="match status" value="2"/>
</dbReference>
<evidence type="ECO:0000256" key="7">
    <source>
        <dbReference type="ARBA" id="ARBA00023155"/>
    </source>
</evidence>
<evidence type="ECO:0000256" key="6">
    <source>
        <dbReference type="ARBA" id="ARBA00023125"/>
    </source>
</evidence>
<evidence type="ECO:0000313" key="15">
    <source>
        <dbReference type="EMBL" id="CAG9800036.1"/>
    </source>
</evidence>
<dbReference type="PROSITE" id="PS50071">
    <property type="entry name" value="HOMEOBOX_2"/>
    <property type="match status" value="1"/>
</dbReference>
<dbReference type="FunFam" id="1.10.10.60:FF:000027">
    <property type="entry name" value="LIM/homeobox protein Lhx9"/>
    <property type="match status" value="1"/>
</dbReference>
<evidence type="ECO:0000256" key="3">
    <source>
        <dbReference type="ARBA" id="ARBA00022737"/>
    </source>
</evidence>
<dbReference type="PROSITE" id="PS00478">
    <property type="entry name" value="LIM_DOMAIN_1"/>
    <property type="match status" value="2"/>
</dbReference>
<protein>
    <submittedName>
        <fullName evidence="15">Uncharacterized protein</fullName>
    </submittedName>
</protein>
<dbReference type="AlphaFoldDB" id="A0A9N9RP06"/>
<feature type="compositionally biased region" description="Polar residues" evidence="12">
    <location>
        <begin position="228"/>
        <end position="240"/>
    </location>
</feature>
<dbReference type="Pfam" id="PF00412">
    <property type="entry name" value="LIM"/>
    <property type="match status" value="2"/>
</dbReference>
<feature type="DNA-binding region" description="Homeobox" evidence="9">
    <location>
        <begin position="251"/>
        <end position="310"/>
    </location>
</feature>
<dbReference type="PROSITE" id="PS50023">
    <property type="entry name" value="LIM_DOMAIN_2"/>
    <property type="match status" value="2"/>
</dbReference>
<accession>A0A9N9RP06</accession>
<dbReference type="SUPFAM" id="SSF57716">
    <property type="entry name" value="Glucocorticoid receptor-like (DNA-binding domain)"/>
    <property type="match status" value="2"/>
</dbReference>
<reference evidence="15" key="1">
    <citation type="submission" date="2022-01" db="EMBL/GenBank/DDBJ databases">
        <authorList>
            <person name="King R."/>
        </authorList>
    </citation>
    <scope>NUCLEOTIDE SEQUENCE</scope>
</reference>
<dbReference type="GO" id="GO:0000977">
    <property type="term" value="F:RNA polymerase II transcription regulatory region sequence-specific DNA binding"/>
    <property type="evidence" value="ECO:0007669"/>
    <property type="project" value="TreeGrafter"/>
</dbReference>
<dbReference type="InterPro" id="IPR001356">
    <property type="entry name" value="HD"/>
</dbReference>
<dbReference type="OrthoDB" id="9990008at2759"/>
<evidence type="ECO:0000259" key="13">
    <source>
        <dbReference type="PROSITE" id="PS50023"/>
    </source>
</evidence>
<dbReference type="PANTHER" id="PTHR24208:SF168">
    <property type="entry name" value="PROTEIN APTEROUS"/>
    <property type="match status" value="1"/>
</dbReference>
<keyword evidence="2 10" id="KW-0479">Metal-binding</keyword>
<dbReference type="EMBL" id="OU895877">
    <property type="protein sequence ID" value="CAG9800036.1"/>
    <property type="molecule type" value="Genomic_DNA"/>
</dbReference>
<dbReference type="SUPFAM" id="SSF46689">
    <property type="entry name" value="Homeodomain-like"/>
    <property type="match status" value="1"/>
</dbReference>